<gene>
    <name evidence="2" type="ORF">KIH74_07330</name>
</gene>
<accession>A0ABS5TCC3</accession>
<comment type="caution">
    <text evidence="2">The sequence shown here is derived from an EMBL/GenBank/DDBJ whole genome shotgun (WGS) entry which is preliminary data.</text>
</comment>
<organism evidence="2 3">
    <name type="scientific">Kineosporia corallincola</name>
    <dbReference type="NCBI Taxonomy" id="2835133"/>
    <lineage>
        <taxon>Bacteria</taxon>
        <taxon>Bacillati</taxon>
        <taxon>Actinomycetota</taxon>
        <taxon>Actinomycetes</taxon>
        <taxon>Kineosporiales</taxon>
        <taxon>Kineosporiaceae</taxon>
        <taxon>Kineosporia</taxon>
    </lineage>
</organism>
<dbReference type="Proteomes" id="UP001197247">
    <property type="component" value="Unassembled WGS sequence"/>
</dbReference>
<reference evidence="2 3" key="1">
    <citation type="submission" date="2021-05" db="EMBL/GenBank/DDBJ databases">
        <title>Kineosporia and Streptomyces sp. nov. two new marine actinobacteria isolated from Coral.</title>
        <authorList>
            <person name="Buangrab K."/>
            <person name="Sutthacheep M."/>
            <person name="Yeemin T."/>
            <person name="Harunari E."/>
            <person name="Igarashi Y."/>
            <person name="Kanchanasin P."/>
            <person name="Tanasupawat S."/>
            <person name="Phongsopitanun W."/>
        </authorList>
    </citation>
    <scope>NUCLEOTIDE SEQUENCE [LARGE SCALE GENOMIC DNA]</scope>
    <source>
        <strain evidence="2 3">J2-2</strain>
    </source>
</reference>
<evidence type="ECO:0000313" key="3">
    <source>
        <dbReference type="Proteomes" id="UP001197247"/>
    </source>
</evidence>
<name>A0ABS5TCC3_9ACTN</name>
<evidence type="ECO:0000256" key="1">
    <source>
        <dbReference type="SAM" id="MobiDB-lite"/>
    </source>
</evidence>
<protein>
    <submittedName>
        <fullName evidence="2">Uncharacterized protein</fullName>
    </submittedName>
</protein>
<proteinExistence type="predicted"/>
<evidence type="ECO:0000313" key="2">
    <source>
        <dbReference type="EMBL" id="MBT0768732.1"/>
    </source>
</evidence>
<dbReference type="EMBL" id="JAHBAY010000003">
    <property type="protein sequence ID" value="MBT0768732.1"/>
    <property type="molecule type" value="Genomic_DNA"/>
</dbReference>
<feature type="region of interest" description="Disordered" evidence="1">
    <location>
        <begin position="57"/>
        <end position="96"/>
    </location>
</feature>
<sequence length="167" mass="18394">MTAAFATPVPTWSAIVAALDEDPTDTRWAFKLTVQCRDHLRGALDGAEHVGVLGSVDPKAWARDPGTTAPKRLEGQARPRRSPRDVPGGPEGPGGMYQPWHVLLGVLIGHEYEEAGREAPAWTKKLRMKNEWVMSTSLMSDQQVRSTAPEWLSERGIFISPRDLAGR</sequence>
<dbReference type="RefSeq" id="WP_214155039.1">
    <property type="nucleotide sequence ID" value="NZ_JAHBAY010000003.1"/>
</dbReference>
<keyword evidence="3" id="KW-1185">Reference proteome</keyword>